<feature type="transmembrane region" description="Helical" evidence="8">
    <location>
        <begin position="339"/>
        <end position="357"/>
    </location>
</feature>
<keyword evidence="9" id="KW-0732">Signal</keyword>
<dbReference type="SUPFAM" id="SSF49344">
    <property type="entry name" value="CBD9-like"/>
    <property type="match status" value="1"/>
</dbReference>
<organism evidence="11 12">
    <name type="scientific">Lentithecium fluviatile CBS 122367</name>
    <dbReference type="NCBI Taxonomy" id="1168545"/>
    <lineage>
        <taxon>Eukaryota</taxon>
        <taxon>Fungi</taxon>
        <taxon>Dikarya</taxon>
        <taxon>Ascomycota</taxon>
        <taxon>Pezizomycotina</taxon>
        <taxon>Dothideomycetes</taxon>
        <taxon>Pleosporomycetidae</taxon>
        <taxon>Pleosporales</taxon>
        <taxon>Massarineae</taxon>
        <taxon>Lentitheciaceae</taxon>
        <taxon>Lentithecium</taxon>
    </lineage>
</organism>
<feature type="region of interest" description="Disordered" evidence="7">
    <location>
        <begin position="208"/>
        <end position="231"/>
    </location>
</feature>
<dbReference type="Gene3D" id="2.60.40.1210">
    <property type="entry name" value="Cellobiose dehydrogenase, cytochrome domain"/>
    <property type="match status" value="1"/>
</dbReference>
<dbReference type="InterPro" id="IPR006593">
    <property type="entry name" value="Cyt_b561/ferric_Rdtase_TM"/>
</dbReference>
<dbReference type="AlphaFoldDB" id="A0A6G1IWG3"/>
<dbReference type="PANTHER" id="PTHR47797">
    <property type="entry name" value="DEHYDROGENASE, PUTATIVE (AFU_ORTHOLOGUE AFUA_8G05805)-RELATED"/>
    <property type="match status" value="1"/>
</dbReference>
<protein>
    <submittedName>
        <fullName evidence="11">Iron reductase domain protein</fullName>
    </submittedName>
</protein>
<dbReference type="Gene3D" id="1.20.120.1770">
    <property type="match status" value="1"/>
</dbReference>
<evidence type="ECO:0000259" key="10">
    <source>
        <dbReference type="SMART" id="SM00665"/>
    </source>
</evidence>
<evidence type="ECO:0000256" key="1">
    <source>
        <dbReference type="ARBA" id="ARBA00004370"/>
    </source>
</evidence>
<feature type="transmembrane region" description="Helical" evidence="8">
    <location>
        <begin position="240"/>
        <end position="261"/>
    </location>
</feature>
<feature type="transmembrane region" description="Helical" evidence="8">
    <location>
        <begin position="268"/>
        <end position="288"/>
    </location>
</feature>
<feature type="signal peptide" evidence="9">
    <location>
        <begin position="1"/>
        <end position="21"/>
    </location>
</feature>
<dbReference type="Pfam" id="PF03188">
    <property type="entry name" value="Cytochrom_B561"/>
    <property type="match status" value="1"/>
</dbReference>
<gene>
    <name evidence="11" type="ORF">K458DRAFT_341261</name>
</gene>
<evidence type="ECO:0000256" key="2">
    <source>
        <dbReference type="ARBA" id="ARBA00022448"/>
    </source>
</evidence>
<keyword evidence="6 8" id="KW-0472">Membrane</keyword>
<evidence type="ECO:0000256" key="8">
    <source>
        <dbReference type="SAM" id="Phobius"/>
    </source>
</evidence>
<feature type="chain" id="PRO_5026339631" evidence="9">
    <location>
        <begin position="22"/>
        <end position="426"/>
    </location>
</feature>
<dbReference type="OrthoDB" id="19261at2759"/>
<feature type="domain" description="Cytochrome b561" evidence="10">
    <location>
        <begin position="238"/>
        <end position="359"/>
    </location>
</feature>
<keyword evidence="2" id="KW-0813">Transport</keyword>
<evidence type="ECO:0000256" key="5">
    <source>
        <dbReference type="ARBA" id="ARBA00022989"/>
    </source>
</evidence>
<feature type="transmembrane region" description="Helical" evidence="8">
    <location>
        <begin position="369"/>
        <end position="388"/>
    </location>
</feature>
<evidence type="ECO:0000313" key="12">
    <source>
        <dbReference type="Proteomes" id="UP000799291"/>
    </source>
</evidence>
<dbReference type="PANTHER" id="PTHR47797:SF1">
    <property type="entry name" value="CYTOCHROME B561 DOMAIN-CONTAINING PROTEIN-RELATED"/>
    <property type="match status" value="1"/>
</dbReference>
<keyword evidence="4" id="KW-0249">Electron transport</keyword>
<evidence type="ECO:0000256" key="9">
    <source>
        <dbReference type="SAM" id="SignalP"/>
    </source>
</evidence>
<accession>A0A6G1IWG3</accession>
<dbReference type="CDD" id="cd09630">
    <property type="entry name" value="CDH_like_cytochrome"/>
    <property type="match status" value="1"/>
</dbReference>
<dbReference type="GO" id="GO:0016020">
    <property type="term" value="C:membrane"/>
    <property type="evidence" value="ECO:0007669"/>
    <property type="project" value="UniProtKB-SubCell"/>
</dbReference>
<keyword evidence="5 8" id="KW-1133">Transmembrane helix</keyword>
<sequence length="426" mass="45721">MVFRLSILLPIFLAFLNLASGAADALASREEASAFSTFVYATDHGNLTFSVNAANSTGDIFFHLSAPATYQWVSVGTGSEMDGSVMWVVYESSESNGLTLSPRLSDGHVEPSFSDSVNCALVEGADYHNGIVGTFYTANIHCKTITALGKGEGKLDLTKTKQEFLYAWGPTDESLSTTSQTAGLRRHEAYGTFWMDMTKATSAETEDAAVPSGTALSTTTNAGADGSAESDSDKVGPAHAVLMCGAFALIFPLGAVLLRLLESVKAHYIVQTIGALASLIGVGVGIYLSKMYNHSKDISSGHQIWGLVVFVLALLQWSIGLYHHLQYRKYQRPTAYGKVHLYAGPAIVLGGIINGFTGFNFSGEPHNNVFYGPIVGVIIVVVVLLLGWKRWSKRRQKKNLGHGRFATVHDGGGEYGLNAMGTSDRR</sequence>
<feature type="transmembrane region" description="Helical" evidence="8">
    <location>
        <begin position="300"/>
        <end position="319"/>
    </location>
</feature>
<dbReference type="CDD" id="cd08760">
    <property type="entry name" value="Cyt_b561_FRRS1_like"/>
    <property type="match status" value="1"/>
</dbReference>
<dbReference type="EMBL" id="MU005586">
    <property type="protein sequence ID" value="KAF2682597.1"/>
    <property type="molecule type" value="Genomic_DNA"/>
</dbReference>
<evidence type="ECO:0000256" key="4">
    <source>
        <dbReference type="ARBA" id="ARBA00022982"/>
    </source>
</evidence>
<dbReference type="Proteomes" id="UP000799291">
    <property type="component" value="Unassembled WGS sequence"/>
</dbReference>
<comment type="subcellular location">
    <subcellularLocation>
        <location evidence="1">Membrane</location>
    </subcellularLocation>
</comment>
<evidence type="ECO:0000256" key="3">
    <source>
        <dbReference type="ARBA" id="ARBA00022692"/>
    </source>
</evidence>
<dbReference type="Pfam" id="PF16010">
    <property type="entry name" value="CDH-cyt"/>
    <property type="match status" value="1"/>
</dbReference>
<evidence type="ECO:0000256" key="6">
    <source>
        <dbReference type="ARBA" id="ARBA00023136"/>
    </source>
</evidence>
<proteinExistence type="predicted"/>
<evidence type="ECO:0000313" key="11">
    <source>
        <dbReference type="EMBL" id="KAF2682597.1"/>
    </source>
</evidence>
<keyword evidence="3 8" id="KW-0812">Transmembrane</keyword>
<name>A0A6G1IWG3_9PLEO</name>
<reference evidence="11" key="1">
    <citation type="journal article" date="2020" name="Stud. Mycol.">
        <title>101 Dothideomycetes genomes: a test case for predicting lifestyles and emergence of pathogens.</title>
        <authorList>
            <person name="Haridas S."/>
            <person name="Albert R."/>
            <person name="Binder M."/>
            <person name="Bloem J."/>
            <person name="Labutti K."/>
            <person name="Salamov A."/>
            <person name="Andreopoulos B."/>
            <person name="Baker S."/>
            <person name="Barry K."/>
            <person name="Bills G."/>
            <person name="Bluhm B."/>
            <person name="Cannon C."/>
            <person name="Castanera R."/>
            <person name="Culley D."/>
            <person name="Daum C."/>
            <person name="Ezra D."/>
            <person name="Gonzalez J."/>
            <person name="Henrissat B."/>
            <person name="Kuo A."/>
            <person name="Liang C."/>
            <person name="Lipzen A."/>
            <person name="Lutzoni F."/>
            <person name="Magnuson J."/>
            <person name="Mondo S."/>
            <person name="Nolan M."/>
            <person name="Ohm R."/>
            <person name="Pangilinan J."/>
            <person name="Park H.-J."/>
            <person name="Ramirez L."/>
            <person name="Alfaro M."/>
            <person name="Sun H."/>
            <person name="Tritt A."/>
            <person name="Yoshinaga Y."/>
            <person name="Zwiers L.-H."/>
            <person name="Turgeon B."/>
            <person name="Goodwin S."/>
            <person name="Spatafora J."/>
            <person name="Crous P."/>
            <person name="Grigoriev I."/>
        </authorList>
    </citation>
    <scope>NUCLEOTIDE SEQUENCE</scope>
    <source>
        <strain evidence="11">CBS 122367</strain>
    </source>
</reference>
<dbReference type="SMART" id="SM00665">
    <property type="entry name" value="B561"/>
    <property type="match status" value="1"/>
</dbReference>
<keyword evidence="12" id="KW-1185">Reference proteome</keyword>
<evidence type="ECO:0000256" key="7">
    <source>
        <dbReference type="SAM" id="MobiDB-lite"/>
    </source>
</evidence>
<dbReference type="InterPro" id="IPR015920">
    <property type="entry name" value="Cellobiose_DH-like_cyt"/>
</dbReference>